<evidence type="ECO:0000313" key="2">
    <source>
        <dbReference type="Proteomes" id="UP000199286"/>
    </source>
</evidence>
<dbReference type="Proteomes" id="UP000199286">
    <property type="component" value="Unassembled WGS sequence"/>
</dbReference>
<dbReference type="Gene3D" id="3.30.420.10">
    <property type="entry name" value="Ribonuclease H-like superfamily/Ribonuclease H"/>
    <property type="match status" value="1"/>
</dbReference>
<dbReference type="GO" id="GO:0003676">
    <property type="term" value="F:nucleic acid binding"/>
    <property type="evidence" value="ECO:0007669"/>
    <property type="project" value="InterPro"/>
</dbReference>
<protein>
    <recommendedName>
        <fullName evidence="3">DNA polymerase III, epsilon subunit</fullName>
    </recommendedName>
</protein>
<keyword evidence="2" id="KW-1185">Reference proteome</keyword>
<accession>A0A1H3NAB4</accession>
<evidence type="ECO:0008006" key="3">
    <source>
        <dbReference type="Google" id="ProtNLM"/>
    </source>
</evidence>
<sequence length="202" mass="22508">MNIRHRCSSREALHGGHVPCSFFIGYTSSMKNVSIENFAILDFEASSLSAASWPIEIGLSWLANGQVQTWSSFIRPDPAWDLGDWSSQSAEVHGIPLSELEDAPYAAEVAEAFLNVVGRRSLVSDAPEFEERWLSRLLRTTRHVKSSSIEDFDAVSFAVFSGYALDMLYETIERHPAPHRAGPDTARLARGWLRATALQEPE</sequence>
<organism evidence="1 2">
    <name type="scientific">Citreimonas salinaria</name>
    <dbReference type="NCBI Taxonomy" id="321339"/>
    <lineage>
        <taxon>Bacteria</taxon>
        <taxon>Pseudomonadati</taxon>
        <taxon>Pseudomonadota</taxon>
        <taxon>Alphaproteobacteria</taxon>
        <taxon>Rhodobacterales</taxon>
        <taxon>Roseobacteraceae</taxon>
        <taxon>Citreimonas</taxon>
    </lineage>
</organism>
<dbReference type="AlphaFoldDB" id="A0A1H3NAB4"/>
<dbReference type="InterPro" id="IPR036397">
    <property type="entry name" value="RNaseH_sf"/>
</dbReference>
<name>A0A1H3NAB4_9RHOB</name>
<dbReference type="STRING" id="321339.SAMN05444340_12210"/>
<reference evidence="1 2" key="1">
    <citation type="submission" date="2016-10" db="EMBL/GenBank/DDBJ databases">
        <authorList>
            <person name="de Groot N.N."/>
        </authorList>
    </citation>
    <scope>NUCLEOTIDE SEQUENCE [LARGE SCALE GENOMIC DNA]</scope>
    <source>
        <strain evidence="1 2">DSM 26880</strain>
    </source>
</reference>
<evidence type="ECO:0000313" key="1">
    <source>
        <dbReference type="EMBL" id="SDY85694.1"/>
    </source>
</evidence>
<dbReference type="SUPFAM" id="SSF53098">
    <property type="entry name" value="Ribonuclease H-like"/>
    <property type="match status" value="1"/>
</dbReference>
<dbReference type="EMBL" id="FNPF01000022">
    <property type="protein sequence ID" value="SDY85694.1"/>
    <property type="molecule type" value="Genomic_DNA"/>
</dbReference>
<proteinExistence type="predicted"/>
<gene>
    <name evidence="1" type="ORF">SAMN05444340_12210</name>
</gene>
<dbReference type="InterPro" id="IPR012337">
    <property type="entry name" value="RNaseH-like_sf"/>
</dbReference>